<dbReference type="AlphaFoldDB" id="A0AAD5VGZ8"/>
<feature type="compositionally biased region" description="Basic residues" evidence="1">
    <location>
        <begin position="539"/>
        <end position="551"/>
    </location>
</feature>
<feature type="compositionally biased region" description="Acidic residues" evidence="1">
    <location>
        <begin position="497"/>
        <end position="511"/>
    </location>
</feature>
<comment type="caution">
    <text evidence="2">The sequence shown here is derived from an EMBL/GenBank/DDBJ whole genome shotgun (WGS) entry which is preliminary data.</text>
</comment>
<evidence type="ECO:0000313" key="2">
    <source>
        <dbReference type="EMBL" id="KAJ3559711.1"/>
    </source>
</evidence>
<evidence type="ECO:0000256" key="1">
    <source>
        <dbReference type="SAM" id="MobiDB-lite"/>
    </source>
</evidence>
<gene>
    <name evidence="2" type="ORF">NP233_g11196</name>
</gene>
<sequence>MMNQSEPANTVSSLDYLQADLYFLSGLTPYYANRGPVRTKLRDESHTRSAMVYDSTTIRERLLRQSNYVPRPNFISSVGWTSHSNGHALVDVRAFNGNEDVAPLPTTCTLVGVVSPARLNLSPIGNYNKQYGPLSAAKFQFTLTCPRTDSVLREDWMTGLEVLRKIQNSIAATTKHRNFILEDMIPPSIRLSAPIFEKKGPNSDAEDINDNDYDTSSWPVPSEHRESLDAISNTHRVLPIAIYDEDNEYINIEDAEERLTDTLVEVAFSLQHYTMSKDTNFAHDSFTGKIEQIVIIRPPGPPLASPFRGFNRKGPWRPIEDRPFTAPSGPEISSSALAMVTPCDGKTKAAIAKKIGTQNPSKYEDRASAPNPTPLKPPHPYTKRRPISKTTTSPLASASASIAVAGSSRNPAQRTARTTRSGTSKSSTQAPVPIINTNIDTQQDSPESPIFIGDSASDGSRSSVELENPVVTSKSKSNATANAKKRRLNGRSKAVEEPAEEDEEFDGDISEIETLNSELAVESSPPAEVTPIVEEPPKKRARTGKGKGRVL</sequence>
<feature type="compositionally biased region" description="Low complexity" evidence="1">
    <location>
        <begin position="472"/>
        <end position="482"/>
    </location>
</feature>
<feature type="compositionally biased region" description="Polar residues" evidence="1">
    <location>
        <begin position="435"/>
        <end position="446"/>
    </location>
</feature>
<proteinExistence type="predicted"/>
<reference evidence="2" key="1">
    <citation type="submission" date="2022-07" db="EMBL/GenBank/DDBJ databases">
        <title>Genome Sequence of Leucocoprinus birnbaumii.</title>
        <authorList>
            <person name="Buettner E."/>
        </authorList>
    </citation>
    <scope>NUCLEOTIDE SEQUENCE</scope>
    <source>
        <strain evidence="2">VT141</strain>
    </source>
</reference>
<feature type="compositionally biased region" description="Low complexity" evidence="1">
    <location>
        <begin position="388"/>
        <end position="428"/>
    </location>
</feature>
<accession>A0AAD5VGZ8</accession>
<feature type="compositionally biased region" description="Pro residues" evidence="1">
    <location>
        <begin position="371"/>
        <end position="380"/>
    </location>
</feature>
<dbReference type="EMBL" id="JANIEX010001283">
    <property type="protein sequence ID" value="KAJ3559711.1"/>
    <property type="molecule type" value="Genomic_DNA"/>
</dbReference>
<dbReference type="Proteomes" id="UP001213000">
    <property type="component" value="Unassembled WGS sequence"/>
</dbReference>
<name>A0AAD5VGZ8_9AGAR</name>
<evidence type="ECO:0000313" key="3">
    <source>
        <dbReference type="Proteomes" id="UP001213000"/>
    </source>
</evidence>
<feature type="region of interest" description="Disordered" evidence="1">
    <location>
        <begin position="354"/>
        <end position="551"/>
    </location>
</feature>
<keyword evidence="3" id="KW-1185">Reference proteome</keyword>
<protein>
    <submittedName>
        <fullName evidence="2">Uncharacterized protein</fullName>
    </submittedName>
</protein>
<organism evidence="2 3">
    <name type="scientific">Leucocoprinus birnbaumii</name>
    <dbReference type="NCBI Taxonomy" id="56174"/>
    <lineage>
        <taxon>Eukaryota</taxon>
        <taxon>Fungi</taxon>
        <taxon>Dikarya</taxon>
        <taxon>Basidiomycota</taxon>
        <taxon>Agaricomycotina</taxon>
        <taxon>Agaricomycetes</taxon>
        <taxon>Agaricomycetidae</taxon>
        <taxon>Agaricales</taxon>
        <taxon>Agaricineae</taxon>
        <taxon>Agaricaceae</taxon>
        <taxon>Leucocoprinus</taxon>
    </lineage>
</organism>